<dbReference type="RefSeq" id="WP_207526646.1">
    <property type="nucleotide sequence ID" value="NZ_CP071518.1"/>
</dbReference>
<evidence type="ECO:0000259" key="1">
    <source>
        <dbReference type="Pfam" id="PF13229"/>
    </source>
</evidence>
<dbReference type="InterPro" id="IPR011050">
    <property type="entry name" value="Pectin_lyase_fold/virulence"/>
</dbReference>
<feature type="domain" description="Right handed beta helix" evidence="1">
    <location>
        <begin position="24"/>
        <end position="170"/>
    </location>
</feature>
<keyword evidence="3" id="KW-1185">Reference proteome</keyword>
<dbReference type="Gene3D" id="2.160.20.10">
    <property type="entry name" value="Single-stranded right-handed beta-helix, Pectin lyase-like"/>
    <property type="match status" value="1"/>
</dbReference>
<reference evidence="2 3" key="1">
    <citation type="submission" date="2021-03" db="EMBL/GenBank/DDBJ databases">
        <title>Lysobacter sp. nov. isolated from soil of gangwondo yeongwol, south Korea.</title>
        <authorList>
            <person name="Kim K.R."/>
            <person name="Kim K.H."/>
            <person name="Jeon C.O."/>
        </authorList>
    </citation>
    <scope>NUCLEOTIDE SEQUENCE [LARGE SCALE GENOMIC DNA]</scope>
    <source>
        <strain evidence="2 3">R19</strain>
    </source>
</reference>
<dbReference type="KEGG" id="lsf:I8J32_014785"/>
<evidence type="ECO:0000313" key="3">
    <source>
        <dbReference type="Proteomes" id="UP000639274"/>
    </source>
</evidence>
<evidence type="ECO:0000313" key="2">
    <source>
        <dbReference type="EMBL" id="QSX77971.1"/>
    </source>
</evidence>
<dbReference type="InterPro" id="IPR006626">
    <property type="entry name" value="PbH1"/>
</dbReference>
<organism evidence="2 3">
    <name type="scientific">Agrilutibacter solisilvae</name>
    <dbReference type="NCBI Taxonomy" id="2763317"/>
    <lineage>
        <taxon>Bacteria</taxon>
        <taxon>Pseudomonadati</taxon>
        <taxon>Pseudomonadota</taxon>
        <taxon>Gammaproteobacteria</taxon>
        <taxon>Lysobacterales</taxon>
        <taxon>Lysobacteraceae</taxon>
        <taxon>Agrilutibacter</taxon>
    </lineage>
</organism>
<dbReference type="Pfam" id="PF13229">
    <property type="entry name" value="Beta_helix"/>
    <property type="match status" value="1"/>
</dbReference>
<dbReference type="AlphaFoldDB" id="A0A974Y4P5"/>
<dbReference type="EMBL" id="CP071518">
    <property type="protein sequence ID" value="QSX77971.1"/>
    <property type="molecule type" value="Genomic_DNA"/>
</dbReference>
<gene>
    <name evidence="2" type="ORF">I8J32_014785</name>
</gene>
<accession>A0A974Y4P5</accession>
<protein>
    <submittedName>
        <fullName evidence="2">Right-handed parallel beta-helix repeat-containing protein</fullName>
    </submittedName>
</protein>
<proteinExistence type="predicted"/>
<name>A0A974Y4P5_9GAMM</name>
<dbReference type="SUPFAM" id="SSF51126">
    <property type="entry name" value="Pectin lyase-like"/>
    <property type="match status" value="1"/>
</dbReference>
<dbReference type="Proteomes" id="UP000639274">
    <property type="component" value="Chromosome"/>
</dbReference>
<dbReference type="InterPro" id="IPR012334">
    <property type="entry name" value="Pectin_lyas_fold"/>
</dbReference>
<sequence>MRNCNIRGFARGVFLQGTSLGSSGGHIVEDNRFQANTWYGVTVDGDGSVVRRNLVMDTGLSTAQTDAVGISGYWGTDVLDNTIVGVTARAGSNGTVHGIYLVGSAGSAVAGNRIRKITPDGYGTARGILLAYSGNAVALGNVIAGNGGTYGVICTPSAGSAAAKDNVISSFTTPLSMCTDAGGNAVLP</sequence>
<dbReference type="InterPro" id="IPR039448">
    <property type="entry name" value="Beta_helix"/>
</dbReference>
<dbReference type="SMART" id="SM00710">
    <property type="entry name" value="PbH1"/>
    <property type="match status" value="4"/>
</dbReference>